<evidence type="ECO:0008006" key="14">
    <source>
        <dbReference type="Google" id="ProtNLM"/>
    </source>
</evidence>
<dbReference type="InterPro" id="IPR038765">
    <property type="entry name" value="Papain-like_cys_pep_sf"/>
</dbReference>
<dbReference type="PROSITE" id="PS00973">
    <property type="entry name" value="USP_2"/>
    <property type="match status" value="1"/>
</dbReference>
<dbReference type="PANTHER" id="PTHR16017">
    <property type="entry name" value="GASTRULATION DEFECTIVE PROTEIN 1-RELATED"/>
    <property type="match status" value="1"/>
</dbReference>
<evidence type="ECO:0000256" key="6">
    <source>
        <dbReference type="ARBA" id="ARBA00038343"/>
    </source>
</evidence>
<feature type="domain" description="UBP-type" evidence="11">
    <location>
        <begin position="8"/>
        <end position="130"/>
    </location>
</feature>
<sequence length="1162" mass="130881">MSQEKRKPGCRHMRWSIKQGHLLPQYSVVLKLAFPPNDRAWRTRAAVNKCDEDQCRSNPYELLACLDCSFVACIEHLPAHFVEDVKDVQHKFAVSFTQGEVFCGRCLRFVTHKKATKVRTRVLEQYQQVMGFSMNPRFEPIQRRRHGTGFALRMDDHYLRGIVNLGNTCYMNSIIQALVNIPALRDFFLSGLHQHEGGELADCMLCIIQDAFQNLVAVEYETPVVLKQLLGALWGSSAHLAGYHQQDAHEFLVTILELMHKALRPDDKTASHVGQCNCIIDQLFSGVMQSSLSCERCGHRSLRDEPFLDIGLHLTDQPTTLEECLERYIHKELVACTTCEKCGERGLQKQMTFRRMPVIAVFQLKRFEHFGVTRRKINSPVKFPKTLNMTKFLAAYHENPAIFDEKGAQGMLNTYYNNYELYAVVQHTGSLDTGHYTSYIRRGHKWFHCDDDLVYRAPRRQVTKSDCYLLFYQVSQIKRVPRPPPAKKKLHVLFRFQKAPKPCQLRRHPFKLGSSAAASSTKKCKIAKRLLKPKKKGMKQTKQLGAKVKRTLASRSNKPGPSTSTQCSQKPAGQPKAISLKVRWPAGKIRKGAGAAGDAARPVDEDSDDDFMPALPPGMAAKKAAAKDESDDDYDFADYAGEGLPVIKLIPTACESVMKHGNLAATAIAFDVPGTRFVVGGYDYQLSVFEFQKMDRTMRADNVVNPCEENIIHHVSFAPNGEHLLVCNGSPQVIILDRRAAKCGETVRGDQYLVDLSNTKGHTATVTCSVWNPMVRGEFVTCSSDGSIRFWNVDDFKDITRQINKQRRLIKVKNQGGKRAQPICIALSTDGKLVAAGCQDGSLQVWKNQKIVVSTTYLVRGAHSAEVTCVKFSPDSKRILTRGKDGALKLWSLTDNKAPLRMRSGLLTDWKESDCGWSPRGELVFACCSPETETGAGSLVFLDPETFDIVYRIEYPDGVSAIRCIWHPRLNQILVSLSDGSLRLYYDPATSHMGALTCVTKPLRRVRAQEVIKEEMVLAPLALEMFQGRGEEPEEKDVTEYRLKKYLRMKDNELRPAFRKPADMPLSGPSTGGRVNSTGGTLHAYLAQQMGMERNKDFLADNDVRASILRHAEAAEADPQYISKAYRKTQPVPIFQEKTTGPEEDEEEEERYTPAMKRPKQS</sequence>
<evidence type="ECO:0000256" key="2">
    <source>
        <dbReference type="ARBA" id="ARBA00022723"/>
    </source>
</evidence>
<evidence type="ECO:0000256" key="7">
    <source>
        <dbReference type="PROSITE-ProRule" id="PRU00221"/>
    </source>
</evidence>
<dbReference type="InterPro" id="IPR001680">
    <property type="entry name" value="WD40_rpt"/>
</dbReference>
<dbReference type="EMBL" id="CATQJA010002663">
    <property type="protein sequence ID" value="CAJ0581798.1"/>
    <property type="molecule type" value="Genomic_DNA"/>
</dbReference>
<dbReference type="AlphaFoldDB" id="A0AA36D8N9"/>
<dbReference type="SUPFAM" id="SSF50978">
    <property type="entry name" value="WD40 repeat-like"/>
    <property type="match status" value="1"/>
</dbReference>
<feature type="compositionally biased region" description="Polar residues" evidence="9">
    <location>
        <begin position="553"/>
        <end position="571"/>
    </location>
</feature>
<feature type="repeat" description="WD" evidence="7">
    <location>
        <begin position="759"/>
        <end position="801"/>
    </location>
</feature>
<dbReference type="PANTHER" id="PTHR16017:SF0">
    <property type="entry name" value="WD REPEAT-CONTAINING PROTEIN 70"/>
    <property type="match status" value="1"/>
</dbReference>
<evidence type="ECO:0000256" key="4">
    <source>
        <dbReference type="ARBA" id="ARBA00022771"/>
    </source>
</evidence>
<dbReference type="FunFam" id="2.130.10.10:FF:001319">
    <property type="entry name" value="Gastrulation defective protein 1"/>
    <property type="match status" value="1"/>
</dbReference>
<dbReference type="PROSITE" id="PS50294">
    <property type="entry name" value="WD_REPEATS_REGION"/>
    <property type="match status" value="2"/>
</dbReference>
<dbReference type="GO" id="GO:0016579">
    <property type="term" value="P:protein deubiquitination"/>
    <property type="evidence" value="ECO:0007669"/>
    <property type="project" value="InterPro"/>
</dbReference>
<protein>
    <recommendedName>
        <fullName evidence="14">Ubiquitinyl hydrolase 1</fullName>
    </recommendedName>
</protein>
<dbReference type="Gene3D" id="2.130.10.10">
    <property type="entry name" value="YVTN repeat-like/Quinoprotein amine dehydrogenase"/>
    <property type="match status" value="2"/>
</dbReference>
<feature type="region of interest" description="Disordered" evidence="9">
    <location>
        <begin position="1132"/>
        <end position="1162"/>
    </location>
</feature>
<dbReference type="Proteomes" id="UP001177023">
    <property type="component" value="Unassembled WGS sequence"/>
</dbReference>
<reference evidence="12" key="1">
    <citation type="submission" date="2023-06" db="EMBL/GenBank/DDBJ databases">
        <authorList>
            <person name="Delattre M."/>
        </authorList>
    </citation>
    <scope>NUCLEOTIDE SEQUENCE</scope>
    <source>
        <strain evidence="12">AF72</strain>
    </source>
</reference>
<evidence type="ECO:0000313" key="12">
    <source>
        <dbReference type="EMBL" id="CAJ0581798.1"/>
    </source>
</evidence>
<dbReference type="GO" id="GO:0035861">
    <property type="term" value="C:site of double-strand break"/>
    <property type="evidence" value="ECO:0007669"/>
    <property type="project" value="TreeGrafter"/>
</dbReference>
<dbReference type="InterPro" id="IPR051858">
    <property type="entry name" value="WD_repeat_GAD-1"/>
</dbReference>
<evidence type="ECO:0000256" key="8">
    <source>
        <dbReference type="PROSITE-ProRule" id="PRU00502"/>
    </source>
</evidence>
<evidence type="ECO:0000256" key="9">
    <source>
        <dbReference type="SAM" id="MobiDB-lite"/>
    </source>
</evidence>
<dbReference type="PROSITE" id="PS50235">
    <property type="entry name" value="USP_3"/>
    <property type="match status" value="1"/>
</dbReference>
<comment type="similarity">
    <text evidence="6">Belongs to the WD repeat GAD-1 family.</text>
</comment>
<dbReference type="InterPro" id="IPR015943">
    <property type="entry name" value="WD40/YVTN_repeat-like_dom_sf"/>
</dbReference>
<evidence type="ECO:0000256" key="5">
    <source>
        <dbReference type="ARBA" id="ARBA00022833"/>
    </source>
</evidence>
<evidence type="ECO:0000256" key="3">
    <source>
        <dbReference type="ARBA" id="ARBA00022737"/>
    </source>
</evidence>
<dbReference type="GO" id="GO:0005634">
    <property type="term" value="C:nucleus"/>
    <property type="evidence" value="ECO:0007669"/>
    <property type="project" value="TreeGrafter"/>
</dbReference>
<feature type="non-terminal residue" evidence="12">
    <location>
        <position position="1162"/>
    </location>
</feature>
<organism evidence="12 13">
    <name type="scientific">Mesorhabditis spiculigera</name>
    <dbReference type="NCBI Taxonomy" id="96644"/>
    <lineage>
        <taxon>Eukaryota</taxon>
        <taxon>Metazoa</taxon>
        <taxon>Ecdysozoa</taxon>
        <taxon>Nematoda</taxon>
        <taxon>Chromadorea</taxon>
        <taxon>Rhabditida</taxon>
        <taxon>Rhabditina</taxon>
        <taxon>Rhabditomorpha</taxon>
        <taxon>Rhabditoidea</taxon>
        <taxon>Rhabditidae</taxon>
        <taxon>Mesorhabditinae</taxon>
        <taxon>Mesorhabditis</taxon>
    </lineage>
</organism>
<dbReference type="Pfam" id="PF00443">
    <property type="entry name" value="UCH"/>
    <property type="match status" value="1"/>
</dbReference>
<dbReference type="Pfam" id="PF02148">
    <property type="entry name" value="zf-UBP"/>
    <property type="match status" value="1"/>
</dbReference>
<dbReference type="PROSITE" id="PS50082">
    <property type="entry name" value="WD_REPEATS_2"/>
    <property type="match status" value="2"/>
</dbReference>
<evidence type="ECO:0000259" key="10">
    <source>
        <dbReference type="PROSITE" id="PS50235"/>
    </source>
</evidence>
<dbReference type="PROSITE" id="PS00972">
    <property type="entry name" value="USP_1"/>
    <property type="match status" value="1"/>
</dbReference>
<dbReference type="InterPro" id="IPR028889">
    <property type="entry name" value="USP"/>
</dbReference>
<dbReference type="InterPro" id="IPR018200">
    <property type="entry name" value="USP_CS"/>
</dbReference>
<keyword evidence="2" id="KW-0479">Metal-binding</keyword>
<proteinExistence type="inferred from homology"/>
<comment type="caution">
    <text evidence="12">The sequence shown here is derived from an EMBL/GenBank/DDBJ whole genome shotgun (WGS) entry which is preliminary data.</text>
</comment>
<dbReference type="InterPro" id="IPR001607">
    <property type="entry name" value="Znf_UBP"/>
</dbReference>
<dbReference type="InterPro" id="IPR036322">
    <property type="entry name" value="WD40_repeat_dom_sf"/>
</dbReference>
<dbReference type="PROSITE" id="PS50271">
    <property type="entry name" value="ZF_UBP"/>
    <property type="match status" value="1"/>
</dbReference>
<name>A0AA36D8N9_9BILA</name>
<keyword evidence="3" id="KW-0677">Repeat</keyword>
<dbReference type="Gene3D" id="3.30.40.10">
    <property type="entry name" value="Zinc/RING finger domain, C3HC4 (zinc finger)"/>
    <property type="match status" value="1"/>
</dbReference>
<keyword evidence="4 8" id="KW-0863">Zinc-finger</keyword>
<evidence type="ECO:0000259" key="11">
    <source>
        <dbReference type="PROSITE" id="PS50271"/>
    </source>
</evidence>
<evidence type="ECO:0000256" key="1">
    <source>
        <dbReference type="ARBA" id="ARBA00022574"/>
    </source>
</evidence>
<accession>A0AA36D8N9</accession>
<dbReference type="SUPFAM" id="SSF57850">
    <property type="entry name" value="RING/U-box"/>
    <property type="match status" value="1"/>
</dbReference>
<dbReference type="SMART" id="SM00320">
    <property type="entry name" value="WD40"/>
    <property type="match status" value="6"/>
</dbReference>
<dbReference type="InterPro" id="IPR013083">
    <property type="entry name" value="Znf_RING/FYVE/PHD"/>
</dbReference>
<keyword evidence="13" id="KW-1185">Reference proteome</keyword>
<dbReference type="Pfam" id="PF00400">
    <property type="entry name" value="WD40"/>
    <property type="match status" value="3"/>
</dbReference>
<feature type="domain" description="USP" evidence="10">
    <location>
        <begin position="160"/>
        <end position="475"/>
    </location>
</feature>
<evidence type="ECO:0000313" key="13">
    <source>
        <dbReference type="Proteomes" id="UP001177023"/>
    </source>
</evidence>
<dbReference type="GO" id="GO:0004843">
    <property type="term" value="F:cysteine-type deubiquitinase activity"/>
    <property type="evidence" value="ECO:0007669"/>
    <property type="project" value="InterPro"/>
</dbReference>
<dbReference type="InterPro" id="IPR001394">
    <property type="entry name" value="Peptidase_C19_UCH"/>
</dbReference>
<keyword evidence="1 7" id="KW-0853">WD repeat</keyword>
<gene>
    <name evidence="12" type="ORF">MSPICULIGERA_LOCUS19952</name>
</gene>
<dbReference type="SUPFAM" id="SSF54001">
    <property type="entry name" value="Cysteine proteinases"/>
    <property type="match status" value="1"/>
</dbReference>
<feature type="repeat" description="WD" evidence="7">
    <location>
        <begin position="860"/>
        <end position="901"/>
    </location>
</feature>
<dbReference type="Gene3D" id="3.90.70.10">
    <property type="entry name" value="Cysteine proteinases"/>
    <property type="match status" value="1"/>
</dbReference>
<keyword evidence="5" id="KW-0862">Zinc</keyword>
<feature type="region of interest" description="Disordered" evidence="9">
    <location>
        <begin position="534"/>
        <end position="577"/>
    </location>
</feature>
<dbReference type="GO" id="GO:0008270">
    <property type="term" value="F:zinc ion binding"/>
    <property type="evidence" value="ECO:0007669"/>
    <property type="project" value="UniProtKB-KW"/>
</dbReference>